<sequence>MVMDPWKMFRGADFGDNIEEVVETEECKVLRLNDPSGDGLMTIYRVFDGVYLMYNDFHLAHCYSRFTSCANILCIDHCREGRMEHRTEQDLHYYIEAGDMRVDRRVHHTGDVDFPLSHYHGITIGFFMEQAEKAIDEEMPTISVDIASLAQKFCSGDRLYILRQNSAIEHIFSELYHVPSKIRMDYFKIKVMELLVFLGALELADYRDERPYFYSSQIEKIKSVHKLLTEELSVNYTTEELAKRFDISVGALKTGFKGVYGSPIYTYIRTYKMNVAASMLVTDRKKKIIDVAASVGYDNPSKFAAAFKELFGMSPAEYRNDRR</sequence>
<dbReference type="RefSeq" id="WP_308460252.1">
    <property type="nucleotide sequence ID" value="NZ_JAJEPS010000026.1"/>
</dbReference>
<dbReference type="SUPFAM" id="SSF46689">
    <property type="entry name" value="Homeodomain-like"/>
    <property type="match status" value="1"/>
</dbReference>
<dbReference type="AlphaFoldDB" id="A0AAE3A7X5"/>
<dbReference type="EMBL" id="JAJEPS010000026">
    <property type="protein sequence ID" value="MCC2127651.1"/>
    <property type="molecule type" value="Genomic_DNA"/>
</dbReference>
<evidence type="ECO:0000313" key="6">
    <source>
        <dbReference type="Proteomes" id="UP001198220"/>
    </source>
</evidence>
<dbReference type="Proteomes" id="UP001198220">
    <property type="component" value="Unassembled WGS sequence"/>
</dbReference>
<dbReference type="InterPro" id="IPR009057">
    <property type="entry name" value="Homeodomain-like_sf"/>
</dbReference>
<accession>A0AAE3A7X5</accession>
<organism evidence="5 6">
    <name type="scientific">Hominiventricola filiformis</name>
    <dbReference type="NCBI Taxonomy" id="2885352"/>
    <lineage>
        <taxon>Bacteria</taxon>
        <taxon>Bacillati</taxon>
        <taxon>Bacillota</taxon>
        <taxon>Clostridia</taxon>
        <taxon>Lachnospirales</taxon>
        <taxon>Lachnospiraceae</taxon>
        <taxon>Hominiventricola</taxon>
    </lineage>
</organism>
<dbReference type="SMART" id="SM00342">
    <property type="entry name" value="HTH_ARAC"/>
    <property type="match status" value="1"/>
</dbReference>
<evidence type="ECO:0000256" key="1">
    <source>
        <dbReference type="ARBA" id="ARBA00023015"/>
    </source>
</evidence>
<evidence type="ECO:0000259" key="4">
    <source>
        <dbReference type="PROSITE" id="PS01124"/>
    </source>
</evidence>
<dbReference type="Gene3D" id="1.10.10.60">
    <property type="entry name" value="Homeodomain-like"/>
    <property type="match status" value="1"/>
</dbReference>
<evidence type="ECO:0000256" key="2">
    <source>
        <dbReference type="ARBA" id="ARBA00023125"/>
    </source>
</evidence>
<dbReference type="InterPro" id="IPR018062">
    <property type="entry name" value="HTH_AraC-typ_CS"/>
</dbReference>
<name>A0AAE3A7X5_9FIRM</name>
<dbReference type="GO" id="GO:0003700">
    <property type="term" value="F:DNA-binding transcription factor activity"/>
    <property type="evidence" value="ECO:0007669"/>
    <property type="project" value="InterPro"/>
</dbReference>
<comment type="caution">
    <text evidence="5">The sequence shown here is derived from an EMBL/GenBank/DDBJ whole genome shotgun (WGS) entry which is preliminary data.</text>
</comment>
<protein>
    <submittedName>
        <fullName evidence="5">Helix-turn-helix transcriptional regulator</fullName>
    </submittedName>
</protein>
<dbReference type="GO" id="GO:0043565">
    <property type="term" value="F:sequence-specific DNA binding"/>
    <property type="evidence" value="ECO:0007669"/>
    <property type="project" value="InterPro"/>
</dbReference>
<dbReference type="PRINTS" id="PR00032">
    <property type="entry name" value="HTHARAC"/>
</dbReference>
<dbReference type="PANTHER" id="PTHR47893">
    <property type="entry name" value="REGULATORY PROTEIN PCHR"/>
    <property type="match status" value="1"/>
</dbReference>
<dbReference type="PROSITE" id="PS00041">
    <property type="entry name" value="HTH_ARAC_FAMILY_1"/>
    <property type="match status" value="1"/>
</dbReference>
<reference evidence="5 6" key="1">
    <citation type="submission" date="2021-10" db="EMBL/GenBank/DDBJ databases">
        <title>Anaerobic single-cell dispensing facilitates the cultivation of human gut bacteria.</title>
        <authorList>
            <person name="Afrizal A."/>
        </authorList>
    </citation>
    <scope>NUCLEOTIDE SEQUENCE [LARGE SCALE GENOMIC DNA]</scope>
    <source>
        <strain evidence="5 6">CLA-AA-H276</strain>
    </source>
</reference>
<dbReference type="InterPro" id="IPR053142">
    <property type="entry name" value="PchR_regulatory_protein"/>
</dbReference>
<evidence type="ECO:0000313" key="5">
    <source>
        <dbReference type="EMBL" id="MCC2127651.1"/>
    </source>
</evidence>
<dbReference type="InterPro" id="IPR020449">
    <property type="entry name" value="Tscrpt_reg_AraC-type_HTH"/>
</dbReference>
<keyword evidence="1" id="KW-0805">Transcription regulation</keyword>
<evidence type="ECO:0000256" key="3">
    <source>
        <dbReference type="ARBA" id="ARBA00023163"/>
    </source>
</evidence>
<gene>
    <name evidence="5" type="ORF">LKD36_15990</name>
</gene>
<dbReference type="Pfam" id="PF12833">
    <property type="entry name" value="HTH_18"/>
    <property type="match status" value="1"/>
</dbReference>
<keyword evidence="6" id="KW-1185">Reference proteome</keyword>
<keyword evidence="2" id="KW-0238">DNA-binding</keyword>
<dbReference type="InterPro" id="IPR018060">
    <property type="entry name" value="HTH_AraC"/>
</dbReference>
<dbReference type="PANTHER" id="PTHR47893:SF1">
    <property type="entry name" value="REGULATORY PROTEIN PCHR"/>
    <property type="match status" value="1"/>
</dbReference>
<dbReference type="PROSITE" id="PS01124">
    <property type="entry name" value="HTH_ARAC_FAMILY_2"/>
    <property type="match status" value="1"/>
</dbReference>
<feature type="domain" description="HTH araC/xylS-type" evidence="4">
    <location>
        <begin position="222"/>
        <end position="321"/>
    </location>
</feature>
<keyword evidence="3" id="KW-0804">Transcription</keyword>
<proteinExistence type="predicted"/>